<keyword evidence="6" id="KW-0012">Acyltransferase</keyword>
<dbReference type="PANTHER" id="PTHR30606">
    <property type="entry name" value="LIPID A BIOSYNTHESIS LAUROYL ACYLTRANSFERASE"/>
    <property type="match status" value="1"/>
</dbReference>
<sequence>MSVMNSGEAMRSAWGGAPRGAVPRFSDEANHHVSAKKRFRAWLLSLLKDRLNLKDISSFLQLPCNTWIFGALPPWLSRLYLMALGALYFNIAAKDRKAIQHSLEATLGKAANRREARRRWTKTRSGILDHYHEKLYLAFKSYPTIRKTCLNRVKIRNLEILDQALAQGRGVVLITGHYGALEFMPGALAFRDYPLSVMVHCKTPRLRAILDQRAAEANTELMDPKSGEVFFTALDHLKRGRVVVTQCDEINMWRPYKDKTTSFLGHTVPLDRSMDILARKSKAVVLMGLVHRLKGRRYELELLDPAQHPAAQGATQVSVQCLSVLTDYILEQPEHWYEWKKLTQFVPVPQEVVNADKTTERLFDSLAFHPGGVPQLG</sequence>
<dbReference type="Proteomes" id="UP001366166">
    <property type="component" value="Chromosome"/>
</dbReference>
<keyword evidence="5" id="KW-0472">Membrane</keyword>
<keyword evidence="2" id="KW-1003">Cell membrane</keyword>
<dbReference type="EMBL" id="AP028679">
    <property type="protein sequence ID" value="BEQ13690.1"/>
    <property type="molecule type" value="Genomic_DNA"/>
</dbReference>
<dbReference type="CDD" id="cd07984">
    <property type="entry name" value="LPLAT_LABLAT-like"/>
    <property type="match status" value="1"/>
</dbReference>
<proteinExistence type="predicted"/>
<comment type="subcellular location">
    <subcellularLocation>
        <location evidence="1">Cell inner membrane</location>
    </subcellularLocation>
</comment>
<keyword evidence="4" id="KW-0808">Transferase</keyword>
<dbReference type="GO" id="GO:0016746">
    <property type="term" value="F:acyltransferase activity"/>
    <property type="evidence" value="ECO:0007669"/>
    <property type="project" value="UniProtKB-KW"/>
</dbReference>
<organism evidence="7 8">
    <name type="scientific">Desulfoferula mesophila</name>
    <dbReference type="NCBI Taxonomy" id="3058419"/>
    <lineage>
        <taxon>Bacteria</taxon>
        <taxon>Pseudomonadati</taxon>
        <taxon>Thermodesulfobacteriota</taxon>
        <taxon>Desulfarculia</taxon>
        <taxon>Desulfarculales</taxon>
        <taxon>Desulfarculaceae</taxon>
        <taxon>Desulfoferula</taxon>
    </lineage>
</organism>
<evidence type="ECO:0000313" key="8">
    <source>
        <dbReference type="Proteomes" id="UP001366166"/>
    </source>
</evidence>
<evidence type="ECO:0008006" key="9">
    <source>
        <dbReference type="Google" id="ProtNLM"/>
    </source>
</evidence>
<protein>
    <recommendedName>
        <fullName evidence="9">Lipid A biosynthesis acyltransferase</fullName>
    </recommendedName>
</protein>
<evidence type="ECO:0000256" key="6">
    <source>
        <dbReference type="ARBA" id="ARBA00023315"/>
    </source>
</evidence>
<evidence type="ECO:0000256" key="5">
    <source>
        <dbReference type="ARBA" id="ARBA00023136"/>
    </source>
</evidence>
<keyword evidence="8" id="KW-1185">Reference proteome</keyword>
<evidence type="ECO:0000256" key="1">
    <source>
        <dbReference type="ARBA" id="ARBA00004533"/>
    </source>
</evidence>
<dbReference type="GO" id="GO:0005886">
    <property type="term" value="C:plasma membrane"/>
    <property type="evidence" value="ECO:0007669"/>
    <property type="project" value="UniProtKB-SubCell"/>
</dbReference>
<reference evidence="8" key="1">
    <citation type="journal article" date="2023" name="Arch. Microbiol.">
        <title>Desulfoferula mesophilus gen. nov. sp. nov., a mesophilic sulfate-reducing bacterium isolated from a brackish lake sediment.</title>
        <authorList>
            <person name="Watanabe T."/>
            <person name="Yabe T."/>
            <person name="Tsuji J.M."/>
            <person name="Fukui M."/>
        </authorList>
    </citation>
    <scope>NUCLEOTIDE SEQUENCE [LARGE SCALE GENOMIC DNA]</scope>
    <source>
        <strain evidence="8">12FAK</strain>
    </source>
</reference>
<evidence type="ECO:0000256" key="4">
    <source>
        <dbReference type="ARBA" id="ARBA00022679"/>
    </source>
</evidence>
<gene>
    <name evidence="7" type="ORF">FAK_07560</name>
</gene>
<dbReference type="KEGG" id="dmp:FAK_07560"/>
<evidence type="ECO:0000313" key="7">
    <source>
        <dbReference type="EMBL" id="BEQ13690.1"/>
    </source>
</evidence>
<evidence type="ECO:0000256" key="3">
    <source>
        <dbReference type="ARBA" id="ARBA00022519"/>
    </source>
</evidence>
<dbReference type="AlphaFoldDB" id="A0AAU9EP45"/>
<accession>A0AAU9EP45</accession>
<keyword evidence="3" id="KW-0997">Cell inner membrane</keyword>
<evidence type="ECO:0000256" key="2">
    <source>
        <dbReference type="ARBA" id="ARBA00022475"/>
    </source>
</evidence>
<dbReference type="GO" id="GO:0009247">
    <property type="term" value="P:glycolipid biosynthetic process"/>
    <property type="evidence" value="ECO:0007669"/>
    <property type="project" value="UniProtKB-ARBA"/>
</dbReference>
<dbReference type="PANTHER" id="PTHR30606:SF10">
    <property type="entry name" value="PHOSPHATIDYLINOSITOL MANNOSIDE ACYLTRANSFERASE"/>
    <property type="match status" value="1"/>
</dbReference>
<dbReference type="Pfam" id="PF03279">
    <property type="entry name" value="Lip_A_acyltrans"/>
    <property type="match status" value="1"/>
</dbReference>
<dbReference type="InterPro" id="IPR004960">
    <property type="entry name" value="LipA_acyltrans"/>
</dbReference>
<name>A0AAU9EP45_9BACT</name>